<sequence>MFFLPPFTADLPKLPLENMEAHAVNRLTWIAGYDIEKHEWVTFQGLDCDESSYDNRAWRKLVKDQQTMERMQSLLDTIGCSPDIPQSERVLEGMNVVLRGALGTGKKTVAHAVCNMLKRPMLDIRVNDIPYLADVELWAAKLASLAIKWNALVVIDRGDNIMRSECANNRERINLMIRAFESPGCICLWPSVLTDEQQALLRPFSAAIEFPDLDLAARRQRWLELFGRDDLVATIFSTKRASVPTVRDTEVCTFLREIEKISWYELDGSDIQDFMNMARRLAGEQDPTPQHVRECLRLWDVPLSARSKVVRFLALREMYLREEPSLLRTR</sequence>
<dbReference type="EMBL" id="JABBWE010000001">
    <property type="protein sequence ID" value="KAG1809988.1"/>
    <property type="molecule type" value="Genomic_DNA"/>
</dbReference>
<protein>
    <recommendedName>
        <fullName evidence="3">ATPase AAA-type core domain-containing protein</fullName>
    </recommendedName>
</protein>
<comment type="caution">
    <text evidence="1">The sequence shown here is derived from an EMBL/GenBank/DDBJ whole genome shotgun (WGS) entry which is preliminary data.</text>
</comment>
<proteinExistence type="predicted"/>
<evidence type="ECO:0000313" key="1">
    <source>
        <dbReference type="EMBL" id="KAG1809988.1"/>
    </source>
</evidence>
<evidence type="ECO:0000313" key="2">
    <source>
        <dbReference type="Proteomes" id="UP000719766"/>
    </source>
</evidence>
<organism evidence="1 2">
    <name type="scientific">Suillus plorans</name>
    <dbReference type="NCBI Taxonomy" id="116603"/>
    <lineage>
        <taxon>Eukaryota</taxon>
        <taxon>Fungi</taxon>
        <taxon>Dikarya</taxon>
        <taxon>Basidiomycota</taxon>
        <taxon>Agaricomycotina</taxon>
        <taxon>Agaricomycetes</taxon>
        <taxon>Agaricomycetidae</taxon>
        <taxon>Boletales</taxon>
        <taxon>Suillineae</taxon>
        <taxon>Suillaceae</taxon>
        <taxon>Suillus</taxon>
    </lineage>
</organism>
<dbReference type="PANTHER" id="PTHR46411:SF3">
    <property type="entry name" value="AAA+ ATPASE DOMAIN-CONTAINING PROTEIN"/>
    <property type="match status" value="1"/>
</dbReference>
<dbReference type="GeneID" id="64603621"/>
<dbReference type="SUPFAM" id="SSF52540">
    <property type="entry name" value="P-loop containing nucleoside triphosphate hydrolases"/>
    <property type="match status" value="1"/>
</dbReference>
<gene>
    <name evidence="1" type="ORF">HD556DRAFT_19336</name>
</gene>
<name>A0A9P7J9K6_9AGAM</name>
<keyword evidence="2" id="KW-1185">Reference proteome</keyword>
<dbReference type="OrthoDB" id="2669270at2759"/>
<dbReference type="Gene3D" id="3.40.50.300">
    <property type="entry name" value="P-loop containing nucleotide triphosphate hydrolases"/>
    <property type="match status" value="1"/>
</dbReference>
<dbReference type="PANTHER" id="PTHR46411">
    <property type="entry name" value="FAMILY ATPASE, PUTATIVE-RELATED"/>
    <property type="match status" value="1"/>
</dbReference>
<dbReference type="Proteomes" id="UP000719766">
    <property type="component" value="Unassembled WGS sequence"/>
</dbReference>
<evidence type="ECO:0008006" key="3">
    <source>
        <dbReference type="Google" id="ProtNLM"/>
    </source>
</evidence>
<dbReference type="RefSeq" id="XP_041167653.1">
    <property type="nucleotide sequence ID" value="XM_041309857.1"/>
</dbReference>
<accession>A0A9P7J9K6</accession>
<reference evidence="1" key="1">
    <citation type="journal article" date="2020" name="New Phytol.">
        <title>Comparative genomics reveals dynamic genome evolution in host specialist ectomycorrhizal fungi.</title>
        <authorList>
            <person name="Lofgren L.A."/>
            <person name="Nguyen N.H."/>
            <person name="Vilgalys R."/>
            <person name="Ruytinx J."/>
            <person name="Liao H.L."/>
            <person name="Branco S."/>
            <person name="Kuo A."/>
            <person name="LaButti K."/>
            <person name="Lipzen A."/>
            <person name="Andreopoulos W."/>
            <person name="Pangilinan J."/>
            <person name="Riley R."/>
            <person name="Hundley H."/>
            <person name="Na H."/>
            <person name="Barry K."/>
            <person name="Grigoriev I.V."/>
            <person name="Stajich J.E."/>
            <person name="Kennedy P.G."/>
        </authorList>
    </citation>
    <scope>NUCLEOTIDE SEQUENCE</scope>
    <source>
        <strain evidence="1">S12</strain>
    </source>
</reference>
<dbReference type="AlphaFoldDB" id="A0A9P7J9K6"/>
<dbReference type="InterPro" id="IPR027417">
    <property type="entry name" value="P-loop_NTPase"/>
</dbReference>